<organism evidence="1 2">
    <name type="scientific">Puccinia coronata f. sp. avenae</name>
    <dbReference type="NCBI Taxonomy" id="200324"/>
    <lineage>
        <taxon>Eukaryota</taxon>
        <taxon>Fungi</taxon>
        <taxon>Dikarya</taxon>
        <taxon>Basidiomycota</taxon>
        <taxon>Pucciniomycotina</taxon>
        <taxon>Pucciniomycetes</taxon>
        <taxon>Pucciniales</taxon>
        <taxon>Pucciniaceae</taxon>
        <taxon>Puccinia</taxon>
    </lineage>
</organism>
<name>A0A2N5T371_9BASI</name>
<evidence type="ECO:0000313" key="1">
    <source>
        <dbReference type="EMBL" id="PLW19940.1"/>
    </source>
</evidence>
<evidence type="ECO:0000313" key="2">
    <source>
        <dbReference type="Proteomes" id="UP000235388"/>
    </source>
</evidence>
<dbReference type="EMBL" id="PGCJ01000805">
    <property type="protein sequence ID" value="PLW19940.1"/>
    <property type="molecule type" value="Genomic_DNA"/>
</dbReference>
<protein>
    <submittedName>
        <fullName evidence="1">Uncharacterized protein</fullName>
    </submittedName>
</protein>
<dbReference type="Proteomes" id="UP000235388">
    <property type="component" value="Unassembled WGS sequence"/>
</dbReference>
<proteinExistence type="predicted"/>
<keyword evidence="2" id="KW-1185">Reference proteome</keyword>
<dbReference type="AlphaFoldDB" id="A0A2N5T371"/>
<reference evidence="1 2" key="1">
    <citation type="submission" date="2017-11" db="EMBL/GenBank/DDBJ databases">
        <title>De novo assembly and phasing of dikaryotic genomes from two isolates of Puccinia coronata f. sp. avenae, the causal agent of oat crown rust.</title>
        <authorList>
            <person name="Miller M.E."/>
            <person name="Zhang Y."/>
            <person name="Omidvar V."/>
            <person name="Sperschneider J."/>
            <person name="Schwessinger B."/>
            <person name="Raley C."/>
            <person name="Palmer J.M."/>
            <person name="Garnica D."/>
            <person name="Upadhyaya N."/>
            <person name="Rathjen J."/>
            <person name="Taylor J.M."/>
            <person name="Park R.F."/>
            <person name="Dodds P.N."/>
            <person name="Hirsch C.D."/>
            <person name="Kianian S.F."/>
            <person name="Figueroa M."/>
        </authorList>
    </citation>
    <scope>NUCLEOTIDE SEQUENCE [LARGE SCALE GENOMIC DNA]</scope>
    <source>
        <strain evidence="1">12NC29</strain>
    </source>
</reference>
<comment type="caution">
    <text evidence="1">The sequence shown here is derived from an EMBL/GenBank/DDBJ whole genome shotgun (WGS) entry which is preliminary data.</text>
</comment>
<gene>
    <name evidence="1" type="ORF">PCANC_11962</name>
</gene>
<sequence length="120" mass="13162">MLRILSRLRRVVSFRQPHFLNLAGHSAHRSTLAGPAYPQDLCSTPNQLRQIAYHTSTRHHEEPQVELTAAKGSDVSGLVMLHGTGLEPADDCNDCRHGQAPHGWCKECLTAKIAAIKSSS</sequence>
<accession>A0A2N5T371</accession>